<feature type="transmembrane region" description="Helical" evidence="5">
    <location>
        <begin position="236"/>
        <end position="255"/>
    </location>
</feature>
<dbReference type="OrthoDB" id="3358017at2759"/>
<feature type="transmembrane region" description="Helical" evidence="5">
    <location>
        <begin position="80"/>
        <end position="102"/>
    </location>
</feature>
<dbReference type="InterPro" id="IPR007568">
    <property type="entry name" value="RTA1"/>
</dbReference>
<evidence type="ECO:0008006" key="8">
    <source>
        <dbReference type="Google" id="ProtNLM"/>
    </source>
</evidence>
<evidence type="ECO:0000256" key="2">
    <source>
        <dbReference type="ARBA" id="ARBA00022692"/>
    </source>
</evidence>
<keyword evidence="7" id="KW-1185">Reference proteome</keyword>
<dbReference type="eggNOG" id="ENOG502SN59">
    <property type="taxonomic scope" value="Eukaryota"/>
</dbReference>
<dbReference type="EMBL" id="KI912113">
    <property type="protein sequence ID" value="ETS80660.1"/>
    <property type="molecule type" value="Genomic_DNA"/>
</dbReference>
<keyword evidence="3 5" id="KW-1133">Transmembrane helix</keyword>
<organism evidence="6 7">
    <name type="scientific">Pestalotiopsis fici (strain W106-1 / CGMCC3.15140)</name>
    <dbReference type="NCBI Taxonomy" id="1229662"/>
    <lineage>
        <taxon>Eukaryota</taxon>
        <taxon>Fungi</taxon>
        <taxon>Dikarya</taxon>
        <taxon>Ascomycota</taxon>
        <taxon>Pezizomycotina</taxon>
        <taxon>Sordariomycetes</taxon>
        <taxon>Xylariomycetidae</taxon>
        <taxon>Amphisphaeriales</taxon>
        <taxon>Sporocadaceae</taxon>
        <taxon>Pestalotiopsis</taxon>
    </lineage>
</organism>
<gene>
    <name evidence="6" type="ORF">PFICI_08189</name>
</gene>
<evidence type="ECO:0000313" key="7">
    <source>
        <dbReference type="Proteomes" id="UP000030651"/>
    </source>
</evidence>
<dbReference type="RefSeq" id="XP_007834961.1">
    <property type="nucleotide sequence ID" value="XM_007836770.1"/>
</dbReference>
<dbReference type="AlphaFoldDB" id="W3X3K6"/>
<feature type="transmembrane region" description="Helical" evidence="5">
    <location>
        <begin position="154"/>
        <end position="175"/>
    </location>
</feature>
<feature type="transmembrane region" description="Helical" evidence="5">
    <location>
        <begin position="196"/>
        <end position="216"/>
    </location>
</feature>
<name>W3X3K6_PESFW</name>
<evidence type="ECO:0000313" key="6">
    <source>
        <dbReference type="EMBL" id="ETS80660.1"/>
    </source>
</evidence>
<evidence type="ECO:0000256" key="4">
    <source>
        <dbReference type="ARBA" id="ARBA00023136"/>
    </source>
</evidence>
<dbReference type="InParanoid" id="W3X3K6"/>
<dbReference type="GeneID" id="19273202"/>
<keyword evidence="2 5" id="KW-0812">Transmembrane</keyword>
<reference evidence="7" key="1">
    <citation type="journal article" date="2015" name="BMC Genomics">
        <title>Genomic and transcriptomic analysis of the endophytic fungus Pestalotiopsis fici reveals its lifestyle and high potential for synthesis of natural products.</title>
        <authorList>
            <person name="Wang X."/>
            <person name="Zhang X."/>
            <person name="Liu L."/>
            <person name="Xiang M."/>
            <person name="Wang W."/>
            <person name="Sun X."/>
            <person name="Che Y."/>
            <person name="Guo L."/>
            <person name="Liu G."/>
            <person name="Guo L."/>
            <person name="Wang C."/>
            <person name="Yin W.B."/>
            <person name="Stadler M."/>
            <person name="Zhang X."/>
            <person name="Liu X."/>
        </authorList>
    </citation>
    <scope>NUCLEOTIDE SEQUENCE [LARGE SCALE GENOMIC DNA]</scope>
    <source>
        <strain evidence="7">W106-1 / CGMCC3.15140</strain>
    </source>
</reference>
<evidence type="ECO:0000256" key="5">
    <source>
        <dbReference type="SAM" id="Phobius"/>
    </source>
</evidence>
<feature type="transmembrane region" description="Helical" evidence="5">
    <location>
        <begin position="50"/>
        <end position="68"/>
    </location>
</feature>
<dbReference type="Proteomes" id="UP000030651">
    <property type="component" value="Unassembled WGS sequence"/>
</dbReference>
<dbReference type="OMA" id="IGCGMEA"/>
<dbReference type="Pfam" id="PF04479">
    <property type="entry name" value="RTA1"/>
    <property type="match status" value="1"/>
</dbReference>
<accession>W3X3K6</accession>
<dbReference type="KEGG" id="pfy:PFICI_08189"/>
<evidence type="ECO:0000256" key="1">
    <source>
        <dbReference type="ARBA" id="ARBA00004141"/>
    </source>
</evidence>
<comment type="subcellular location">
    <subcellularLocation>
        <location evidence="1">Membrane</location>
        <topology evidence="1">Multi-pass membrane protein</topology>
    </subcellularLocation>
</comment>
<feature type="transmembrane region" description="Helical" evidence="5">
    <location>
        <begin position="123"/>
        <end position="142"/>
    </location>
</feature>
<dbReference type="PANTHER" id="PTHR31465">
    <property type="entry name" value="PROTEIN RTA1-RELATED"/>
    <property type="match status" value="1"/>
</dbReference>
<evidence type="ECO:0000256" key="3">
    <source>
        <dbReference type="ARBA" id="ARBA00022989"/>
    </source>
</evidence>
<dbReference type="HOGENOM" id="CLU_033465_3_1_1"/>
<feature type="transmembrane region" description="Helical" evidence="5">
    <location>
        <begin position="26"/>
        <end position="43"/>
    </location>
</feature>
<keyword evidence="4 5" id="KW-0472">Membrane</keyword>
<protein>
    <recommendedName>
        <fullName evidence="8">Protein RTA1</fullName>
    </recommendedName>
</protein>
<dbReference type="PANTHER" id="PTHR31465:SF17">
    <property type="entry name" value="DOMAIN PROTEIN, PUTATIVE (AFU_ORTHOLOGUE AFUA_5G09900)-RELATED"/>
    <property type="match status" value="1"/>
</dbReference>
<proteinExistence type="predicted"/>
<dbReference type="GO" id="GO:0016020">
    <property type="term" value="C:membrane"/>
    <property type="evidence" value="ECO:0007669"/>
    <property type="project" value="UniProtKB-SubCell"/>
</dbReference>
<sequence>MSNSTNTTAGYAPFDLYPYNPSQPPAYAFLGLFGFAAVVHFVLMIPYRVFFPFPMVIGCAMEAGGYYFRSQSHDNVRQTLPYIIQYLLIFVAPPMLAAMIYMSPGRILHALHAEDCSIFSPRWQAKLFVLIDMFCFATQFAGTIMSDSDTGPTLLLAGLIVQVAAFALFIVALLVSHKRLNNRQYELSRAAPDVHWRRYYGGLYCVSGLFLIRNFIRIIEQNQGDDGAIYTTEAYLYIFDAVFMFAAVVVMIVLHPGKLVRNAVRAAKAADLENELAMK</sequence>